<protein>
    <recommendedName>
        <fullName evidence="4">Nucleoside triphosphate pyrophosphatase</fullName>
        <ecNumber evidence="4">3.6.1.9</ecNumber>
    </recommendedName>
    <alternativeName>
        <fullName evidence="4">Nucleotide pyrophosphatase</fullName>
        <shortName evidence="4">Nucleotide PPase</shortName>
    </alternativeName>
</protein>
<dbReference type="GO" id="GO:0047429">
    <property type="term" value="F:nucleoside triphosphate diphosphatase activity"/>
    <property type="evidence" value="ECO:0007669"/>
    <property type="project" value="UniProtKB-EC"/>
</dbReference>
<keyword evidence="3 4" id="KW-0546">Nucleotide metabolism</keyword>
<dbReference type="SUPFAM" id="SSF52972">
    <property type="entry name" value="ITPase-like"/>
    <property type="match status" value="1"/>
</dbReference>
<name>A0A975JD03_9RHOB</name>
<dbReference type="KEGG" id="sual:KDD17_14900"/>
<dbReference type="PANTHER" id="PTHR43213:SF5">
    <property type="entry name" value="BIFUNCTIONAL DTTP_UTP PYROPHOSPHATASE_METHYLTRANSFERASE PROTEIN-RELATED"/>
    <property type="match status" value="1"/>
</dbReference>
<accession>A0A975JD03</accession>
<dbReference type="EC" id="3.6.1.9" evidence="4"/>
<comment type="subcellular location">
    <subcellularLocation>
        <location evidence="4">Cytoplasm</location>
    </subcellularLocation>
</comment>
<evidence type="ECO:0000256" key="4">
    <source>
        <dbReference type="HAMAP-Rule" id="MF_00528"/>
    </source>
</evidence>
<dbReference type="Pfam" id="PF02545">
    <property type="entry name" value="Maf"/>
    <property type="match status" value="1"/>
</dbReference>
<dbReference type="GO" id="GO:0009117">
    <property type="term" value="P:nucleotide metabolic process"/>
    <property type="evidence" value="ECO:0007669"/>
    <property type="project" value="UniProtKB-KW"/>
</dbReference>
<evidence type="ECO:0000256" key="3">
    <source>
        <dbReference type="ARBA" id="ARBA00023080"/>
    </source>
</evidence>
<dbReference type="Proteomes" id="UP000683291">
    <property type="component" value="Chromosome 1"/>
</dbReference>
<evidence type="ECO:0000313" key="6">
    <source>
        <dbReference type="Proteomes" id="UP000683291"/>
    </source>
</evidence>
<dbReference type="GO" id="GO:0005737">
    <property type="term" value="C:cytoplasm"/>
    <property type="evidence" value="ECO:0007669"/>
    <property type="project" value="UniProtKB-SubCell"/>
</dbReference>
<reference evidence="5" key="1">
    <citation type="submission" date="2021-04" db="EMBL/GenBank/DDBJ databases">
        <title>Complete genome sequence for Sulfitobacter sp. strain JK7-1.</title>
        <authorList>
            <person name="Park S.-J."/>
        </authorList>
    </citation>
    <scope>NUCLEOTIDE SEQUENCE</scope>
    <source>
        <strain evidence="5">JK7-1</strain>
    </source>
</reference>
<gene>
    <name evidence="5" type="primary">maf</name>
    <name evidence="5" type="ORF">KDD17_14900</name>
</gene>
<comment type="catalytic activity">
    <reaction evidence="4">
        <text>a 2'-deoxyribonucleoside 5'-triphosphate + H2O = a 2'-deoxyribonucleoside 5'-phosphate + diphosphate + H(+)</text>
        <dbReference type="Rhea" id="RHEA:44644"/>
        <dbReference type="ChEBI" id="CHEBI:15377"/>
        <dbReference type="ChEBI" id="CHEBI:15378"/>
        <dbReference type="ChEBI" id="CHEBI:33019"/>
        <dbReference type="ChEBI" id="CHEBI:61560"/>
        <dbReference type="ChEBI" id="CHEBI:65317"/>
        <dbReference type="EC" id="3.6.1.9"/>
    </reaction>
</comment>
<dbReference type="PANTHER" id="PTHR43213">
    <property type="entry name" value="BIFUNCTIONAL DTTP/UTP PYROPHOSPHATASE/METHYLTRANSFERASE PROTEIN-RELATED"/>
    <property type="match status" value="1"/>
</dbReference>
<keyword evidence="2 4" id="KW-0378">Hydrolase</keyword>
<dbReference type="Gene3D" id="3.90.950.10">
    <property type="match status" value="1"/>
</dbReference>
<comment type="function">
    <text evidence="4">Nucleoside triphosphate pyrophosphatase. May have a dual role in cell division arrest and in preventing the incorporation of modified nucleotides into cellular nucleic acids.</text>
</comment>
<keyword evidence="4" id="KW-0963">Cytoplasm</keyword>
<evidence type="ECO:0000256" key="1">
    <source>
        <dbReference type="ARBA" id="ARBA00001968"/>
    </source>
</evidence>
<evidence type="ECO:0000256" key="2">
    <source>
        <dbReference type="ARBA" id="ARBA00022801"/>
    </source>
</evidence>
<dbReference type="HAMAP" id="MF_00528">
    <property type="entry name" value="Maf"/>
    <property type="match status" value="1"/>
</dbReference>
<dbReference type="EMBL" id="CP073581">
    <property type="protein sequence ID" value="QUJ76178.1"/>
    <property type="molecule type" value="Genomic_DNA"/>
</dbReference>
<comment type="catalytic activity">
    <reaction evidence="4">
        <text>a ribonucleoside 5'-triphosphate + H2O = a ribonucleoside 5'-phosphate + diphosphate + H(+)</text>
        <dbReference type="Rhea" id="RHEA:23996"/>
        <dbReference type="ChEBI" id="CHEBI:15377"/>
        <dbReference type="ChEBI" id="CHEBI:15378"/>
        <dbReference type="ChEBI" id="CHEBI:33019"/>
        <dbReference type="ChEBI" id="CHEBI:58043"/>
        <dbReference type="ChEBI" id="CHEBI:61557"/>
        <dbReference type="EC" id="3.6.1.9"/>
    </reaction>
</comment>
<keyword evidence="6" id="KW-1185">Reference proteome</keyword>
<dbReference type="AlphaFoldDB" id="A0A975JD03"/>
<sequence length="199" mass="22319">MAIQILLASGSEIRAQMLRQAGVAFEVEVARIDEEMITLSLITEGASPRDVADTLAEMKARKVSERHPAALVIGCDQVLDHRGKMLSKPTSPDEAIRQLTDLRGDRHTLMSAAVIYENGKPVWRHVGTVRLRMREASDAFITDYVDRNWDSIRHAVGAYKLEEEGVRLFSRIDGDYFNVLGMPLLELLNYLTLRGDLPT</sequence>
<comment type="cofactor">
    <cofactor evidence="1 4">
        <name>a divalent metal cation</name>
        <dbReference type="ChEBI" id="CHEBI:60240"/>
    </cofactor>
</comment>
<evidence type="ECO:0000313" key="5">
    <source>
        <dbReference type="EMBL" id="QUJ76178.1"/>
    </source>
</evidence>
<dbReference type="PIRSF" id="PIRSF006305">
    <property type="entry name" value="Maf"/>
    <property type="match status" value="1"/>
</dbReference>
<dbReference type="NCBIfam" id="TIGR00172">
    <property type="entry name" value="maf"/>
    <property type="match status" value="1"/>
</dbReference>
<dbReference type="RefSeq" id="WP_212704376.1">
    <property type="nucleotide sequence ID" value="NZ_CP073581.1"/>
</dbReference>
<feature type="active site" description="Proton acceptor" evidence="4">
    <location>
        <position position="76"/>
    </location>
</feature>
<organism evidence="5 6">
    <name type="scientific">Sulfitobacter albidus</name>
    <dbReference type="NCBI Taxonomy" id="2829501"/>
    <lineage>
        <taxon>Bacteria</taxon>
        <taxon>Pseudomonadati</taxon>
        <taxon>Pseudomonadota</taxon>
        <taxon>Alphaproteobacteria</taxon>
        <taxon>Rhodobacterales</taxon>
        <taxon>Roseobacteraceae</taxon>
        <taxon>Sulfitobacter</taxon>
    </lineage>
</organism>
<comment type="similarity">
    <text evidence="4">Belongs to the Maf family.</text>
</comment>
<proteinExistence type="inferred from homology"/>
<dbReference type="CDD" id="cd00555">
    <property type="entry name" value="Maf"/>
    <property type="match status" value="1"/>
</dbReference>
<comment type="caution">
    <text evidence="4">Lacks conserved residue(s) required for the propagation of feature annotation.</text>
</comment>
<dbReference type="InterPro" id="IPR003697">
    <property type="entry name" value="Maf-like"/>
</dbReference>
<dbReference type="InterPro" id="IPR029001">
    <property type="entry name" value="ITPase-like_fam"/>
</dbReference>